<proteinExistence type="predicted"/>
<sequence>MTHHKVRWQETKVVSGLDSRKSRRSDRLGSVAHELYRASFDAQQDERQGENPSGDLNPLYNTIRKIRSRYSDPEFAGRGGMKEVYRVYDAKTARHVALARPLAKHGDEHFDAFLREAHLTARLQHPSVIDVFDIGVDEEGKPFFTMEFKRGQSLKGIIQDLSEGKRTEEFPLRTRLGWFLRICEAVAYAHSRRVLHLDIKPGNIQIGEFGDAKLCDWGLGVVVPDKNRLRDSEVLLDPDLYGPLFVDVRGTPAYMAPEQKRRQTKKTVFMDIYALGCVLHELVFLKPCVDDVKDVRTVDPGLIAIIKKATADDPTSRYDDAQALHDDISRCLNGFSPAVESANLFREMGLFWRRHREACMTVLCASLALAIFIAYFVWQLNTRHQMAEAARVKAVESGLAALAAKAEADEARLFAEDSLAKYLEKKNEAEVLDKKREQSIITMMTGRVCDIALVSGSGYSEAIEMAIKHYDDLVADAPEHNPQLWRDKFWLHFLSQDFAAAVGLLDDGRKVDGDLAVLARKYASQCNEEGYLPAEQFCDLLVDLVKRRRRIAMVHRMIELDQRFPRSMEERTQIVSQWVRINNDSLPGIEVTYLPSSQSIRLHGPIERLTVQFGLDRLSAVVKVNLLQSLRPIRLDLRETAIHDLSELAELDLMQVDIRQTPVTDLGPLRAIRSLRTVIVGKDQLPAKVLRSLPPWIEVIEEPNGSSL</sequence>
<dbReference type="RefSeq" id="WP_008679385.1">
    <property type="nucleotide sequence ID" value="NZ_ANOH01000206.1"/>
</dbReference>
<dbReference type="PANTHER" id="PTHR43289">
    <property type="entry name" value="MITOGEN-ACTIVATED PROTEIN KINASE KINASE KINASE 20-RELATED"/>
    <property type="match status" value="1"/>
</dbReference>
<dbReference type="EMBL" id="ANOH01000206">
    <property type="protein sequence ID" value="EMI55633.1"/>
    <property type="molecule type" value="Genomic_DNA"/>
</dbReference>
<organism evidence="7 8">
    <name type="scientific">Rhodopirellula sallentina SM41</name>
    <dbReference type="NCBI Taxonomy" id="1263870"/>
    <lineage>
        <taxon>Bacteria</taxon>
        <taxon>Pseudomonadati</taxon>
        <taxon>Planctomycetota</taxon>
        <taxon>Planctomycetia</taxon>
        <taxon>Pirellulales</taxon>
        <taxon>Pirellulaceae</taxon>
        <taxon>Rhodopirellula</taxon>
    </lineage>
</organism>
<dbReference type="PROSITE" id="PS50011">
    <property type="entry name" value="PROTEIN_KINASE_DOM"/>
    <property type="match status" value="1"/>
</dbReference>
<dbReference type="EC" id="2.7.-.-" evidence="7"/>
<reference evidence="7 8" key="1">
    <citation type="journal article" date="2013" name="Mar. Genomics">
        <title>Expression of sulfatases in Rhodopirellula baltica and the diversity of sulfatases in the genus Rhodopirellula.</title>
        <authorList>
            <person name="Wegner C.E."/>
            <person name="Richter-Heitmann T."/>
            <person name="Klindworth A."/>
            <person name="Klockow C."/>
            <person name="Richter M."/>
            <person name="Achstetter T."/>
            <person name="Glockner F.O."/>
            <person name="Harder J."/>
        </authorList>
    </citation>
    <scope>NUCLEOTIDE SEQUENCE [LARGE SCALE GENOMIC DNA]</scope>
    <source>
        <strain evidence="7 8">SM41</strain>
    </source>
</reference>
<comment type="caution">
    <text evidence="7">The sequence shown here is derived from an EMBL/GenBank/DDBJ whole genome shotgun (WGS) entry which is preliminary data.</text>
</comment>
<dbReference type="PATRIC" id="fig|1263870.3.peg.3099"/>
<dbReference type="Gene3D" id="1.10.510.10">
    <property type="entry name" value="Transferase(Phosphotransferase) domain 1"/>
    <property type="match status" value="1"/>
</dbReference>
<name>M5UHY5_9BACT</name>
<dbReference type="OrthoDB" id="229580at2"/>
<feature type="domain" description="Protein kinase" evidence="6">
    <location>
        <begin position="70"/>
        <end position="328"/>
    </location>
</feature>
<dbReference type="GO" id="GO:0004674">
    <property type="term" value="F:protein serine/threonine kinase activity"/>
    <property type="evidence" value="ECO:0007669"/>
    <property type="project" value="TreeGrafter"/>
</dbReference>
<evidence type="ECO:0000256" key="2">
    <source>
        <dbReference type="ARBA" id="ARBA00022741"/>
    </source>
</evidence>
<keyword evidence="3 7" id="KW-0418">Kinase</keyword>
<dbReference type="SMART" id="SM00220">
    <property type="entry name" value="S_TKc"/>
    <property type="match status" value="1"/>
</dbReference>
<dbReference type="GO" id="GO:0005524">
    <property type="term" value="F:ATP binding"/>
    <property type="evidence" value="ECO:0007669"/>
    <property type="project" value="UniProtKB-KW"/>
</dbReference>
<gene>
    <name evidence="7" type="ORF">RSSM_02918</name>
</gene>
<keyword evidence="5" id="KW-0812">Transmembrane</keyword>
<keyword evidence="5" id="KW-1133">Transmembrane helix</keyword>
<dbReference type="SUPFAM" id="SSF56112">
    <property type="entry name" value="Protein kinase-like (PK-like)"/>
    <property type="match status" value="1"/>
</dbReference>
<evidence type="ECO:0000256" key="5">
    <source>
        <dbReference type="SAM" id="Phobius"/>
    </source>
</evidence>
<dbReference type="AlphaFoldDB" id="M5UHY5"/>
<dbReference type="Gene3D" id="3.30.200.20">
    <property type="entry name" value="Phosphorylase Kinase, domain 1"/>
    <property type="match status" value="1"/>
</dbReference>
<evidence type="ECO:0000259" key="6">
    <source>
        <dbReference type="PROSITE" id="PS50011"/>
    </source>
</evidence>
<protein>
    <submittedName>
        <fullName evidence="7">Serine/threonine-protein kinase</fullName>
        <ecNumber evidence="7">2.7.-.-</ecNumber>
    </submittedName>
</protein>
<dbReference type="Proteomes" id="UP000011885">
    <property type="component" value="Unassembled WGS sequence"/>
</dbReference>
<evidence type="ECO:0000256" key="1">
    <source>
        <dbReference type="ARBA" id="ARBA00022679"/>
    </source>
</evidence>
<dbReference type="InterPro" id="IPR000719">
    <property type="entry name" value="Prot_kinase_dom"/>
</dbReference>
<accession>M5UHY5</accession>
<evidence type="ECO:0000313" key="7">
    <source>
        <dbReference type="EMBL" id="EMI55633.1"/>
    </source>
</evidence>
<keyword evidence="4" id="KW-0067">ATP-binding</keyword>
<dbReference type="CDD" id="cd14014">
    <property type="entry name" value="STKc_PknB_like"/>
    <property type="match status" value="1"/>
</dbReference>
<keyword evidence="5" id="KW-0472">Membrane</keyword>
<feature type="transmembrane region" description="Helical" evidence="5">
    <location>
        <begin position="358"/>
        <end position="378"/>
    </location>
</feature>
<keyword evidence="1 7" id="KW-0808">Transferase</keyword>
<keyword evidence="2" id="KW-0547">Nucleotide-binding</keyword>
<dbReference type="InterPro" id="IPR011009">
    <property type="entry name" value="Kinase-like_dom_sf"/>
</dbReference>
<evidence type="ECO:0000313" key="8">
    <source>
        <dbReference type="Proteomes" id="UP000011885"/>
    </source>
</evidence>
<keyword evidence="8" id="KW-1185">Reference proteome</keyword>
<dbReference type="Pfam" id="PF00069">
    <property type="entry name" value="Pkinase"/>
    <property type="match status" value="1"/>
</dbReference>
<evidence type="ECO:0000256" key="3">
    <source>
        <dbReference type="ARBA" id="ARBA00022777"/>
    </source>
</evidence>
<dbReference type="PANTHER" id="PTHR43289:SF6">
    <property type="entry name" value="SERINE_THREONINE-PROTEIN KINASE NEKL-3"/>
    <property type="match status" value="1"/>
</dbReference>
<evidence type="ECO:0000256" key="4">
    <source>
        <dbReference type="ARBA" id="ARBA00022840"/>
    </source>
</evidence>